<comment type="caution">
    <text evidence="1">The sequence shown here is derived from an EMBL/GenBank/DDBJ whole genome shotgun (WGS) entry which is preliminary data.</text>
</comment>
<accession>A0A4Q7XZH8</accession>
<protein>
    <submittedName>
        <fullName evidence="1">Uncharacterized protein</fullName>
    </submittedName>
</protein>
<dbReference type="EMBL" id="SHKW01000008">
    <property type="protein sequence ID" value="RZU28953.1"/>
    <property type="molecule type" value="Genomic_DNA"/>
</dbReference>
<dbReference type="AlphaFoldDB" id="A0A4Q7XZH8"/>
<name>A0A4Q7XZH8_9BACT</name>
<dbReference type="Proteomes" id="UP000292958">
    <property type="component" value="Unassembled WGS sequence"/>
</dbReference>
<sequence length="94" mass="10947">MALGTSLGRQQIRPSRTRQPQLRVQTVVLPTNHSAVGINIEERPLIEQLRNSRTYYRGLSDAKNEYDFRLVMDYSVTDEINSTSYDQLDRFQLD</sequence>
<evidence type="ECO:0000313" key="1">
    <source>
        <dbReference type="EMBL" id="RZU28953.1"/>
    </source>
</evidence>
<proteinExistence type="predicted"/>
<evidence type="ECO:0000313" key="2">
    <source>
        <dbReference type="Proteomes" id="UP000292958"/>
    </source>
</evidence>
<gene>
    <name evidence="1" type="ORF">BDD14_6539</name>
</gene>
<reference evidence="1 2" key="1">
    <citation type="submission" date="2019-02" db="EMBL/GenBank/DDBJ databases">
        <title>Genomic Encyclopedia of Archaeal and Bacterial Type Strains, Phase II (KMG-II): from individual species to whole genera.</title>
        <authorList>
            <person name="Goeker M."/>
        </authorList>
    </citation>
    <scope>NUCLEOTIDE SEQUENCE [LARGE SCALE GENOMIC DNA]</scope>
    <source>
        <strain evidence="1 2">DSM 18101</strain>
    </source>
</reference>
<keyword evidence="2" id="KW-1185">Reference proteome</keyword>
<organism evidence="1 2">
    <name type="scientific">Edaphobacter modestus</name>
    <dbReference type="NCBI Taxonomy" id="388466"/>
    <lineage>
        <taxon>Bacteria</taxon>
        <taxon>Pseudomonadati</taxon>
        <taxon>Acidobacteriota</taxon>
        <taxon>Terriglobia</taxon>
        <taxon>Terriglobales</taxon>
        <taxon>Acidobacteriaceae</taxon>
        <taxon>Edaphobacter</taxon>
    </lineage>
</organism>